<feature type="transmembrane region" description="Helical" evidence="1">
    <location>
        <begin position="650"/>
        <end position="672"/>
    </location>
</feature>
<dbReference type="Gene3D" id="3.30.450.20">
    <property type="entry name" value="PAS domain"/>
    <property type="match status" value="2"/>
</dbReference>
<name>A0ABY6D271_9BACT</name>
<dbReference type="Pfam" id="PF22673">
    <property type="entry name" value="MCP-like_PDC_1"/>
    <property type="match status" value="1"/>
</dbReference>
<feature type="transmembrane region" description="Helical" evidence="1">
    <location>
        <begin position="15"/>
        <end position="36"/>
    </location>
</feature>
<reference evidence="2" key="1">
    <citation type="submission" date="2022-10" db="EMBL/GenBank/DDBJ databases">
        <title>Comparative genomics and taxonomic characterization of three novel marine species of genus Reichenbachiella exhibiting antioxidant and polysaccharide degradation activities.</title>
        <authorList>
            <person name="Muhammad N."/>
            <person name="Lee Y.-J."/>
            <person name="Ko J."/>
            <person name="Kim S.-G."/>
        </authorList>
    </citation>
    <scope>NUCLEOTIDE SEQUENCE</scope>
    <source>
        <strain evidence="2">Wsw4-B4</strain>
    </source>
</reference>
<dbReference type="RefSeq" id="WP_263051971.1">
    <property type="nucleotide sequence ID" value="NZ_CP106735.1"/>
</dbReference>
<evidence type="ECO:0000313" key="2">
    <source>
        <dbReference type="EMBL" id="UXX80241.1"/>
    </source>
</evidence>
<feature type="transmembrane region" description="Helical" evidence="1">
    <location>
        <begin position="692"/>
        <end position="711"/>
    </location>
</feature>
<proteinExistence type="predicted"/>
<feature type="transmembrane region" description="Helical" evidence="1">
    <location>
        <begin position="617"/>
        <end position="638"/>
    </location>
</feature>
<dbReference type="CDD" id="cd12912">
    <property type="entry name" value="PDC2_MCP_like"/>
    <property type="match status" value="1"/>
</dbReference>
<feature type="transmembrane region" description="Helical" evidence="1">
    <location>
        <begin position="582"/>
        <end position="605"/>
    </location>
</feature>
<keyword evidence="1" id="KW-0472">Membrane</keyword>
<gene>
    <name evidence="2" type="ORF">N7E81_03895</name>
</gene>
<protein>
    <submittedName>
        <fullName evidence="2">Cache 3/Cache 2 fusion domain-containing protein</fullName>
    </submittedName>
</protein>
<organism evidence="2 3">
    <name type="scientific">Reichenbachiella carrageenanivorans</name>
    <dbReference type="NCBI Taxonomy" id="2979869"/>
    <lineage>
        <taxon>Bacteria</taxon>
        <taxon>Pseudomonadati</taxon>
        <taxon>Bacteroidota</taxon>
        <taxon>Cytophagia</taxon>
        <taxon>Cytophagales</taxon>
        <taxon>Reichenbachiellaceae</taxon>
        <taxon>Reichenbachiella</taxon>
    </lineage>
</organism>
<dbReference type="EMBL" id="CP106735">
    <property type="protein sequence ID" value="UXX80241.1"/>
    <property type="molecule type" value="Genomic_DNA"/>
</dbReference>
<feature type="transmembrane region" description="Helical" evidence="1">
    <location>
        <begin position="312"/>
        <end position="333"/>
    </location>
</feature>
<keyword evidence="1" id="KW-0812">Transmembrane</keyword>
<dbReference type="Proteomes" id="UP001062165">
    <property type="component" value="Chromosome"/>
</dbReference>
<evidence type="ECO:0000256" key="1">
    <source>
        <dbReference type="SAM" id="Phobius"/>
    </source>
</evidence>
<keyword evidence="3" id="KW-1185">Reference proteome</keyword>
<sequence>MAAFHTRVVLRRRTYQYIAVMSLILVSALLFDFYSYNNDIEQESIRIGKEANNSITHQLDSMLNDVVIATALISEKVGSTNYSPEELLGLIESESKAFDFILGVTVAYEPFAFDERIPLFAPYYDKRLGSFIDIADVYDYTDTTLTTAKWYSEVAQNKTAKWSEPYFAQGAQLIVSDYGSPLFKEIDGEKTLIGTVTLTIALERLSAVLGQLSLGSTAYAFLTSSKGVMLAHPTSKYILNVTLMDIGRAYGIEPMAEEVMSKEKGHLEYNSVYTNVDSYLFFNTIPSTGWKSVVVFATDDLRGGSRVLGNKVVNLSLASSFLVIIWLLVLIRINEDTNTKLWIISTVFSILVVVNIIVIWNLNVNHGYSEDPSDSVKILNSTEMYRYVFTENERLIRLGYDPYMTINTGIYVEEMEFKDSYNVSVRGKIWQKWPIGLDEEFKPGFQFVQQSPTLGTSKELVSIKRNEETYENLYLWDFKTTLRLPLRYLKFPFDSRDVSIEIAYPDLQSNILLVPDMEGYKVLNPSAFPGIKKNIYFPQATMKSSYFSFERIDFHTEFGNTAYNGDNEYPIMEFNVNLKRRFLNAFVSNIIPILVVASMIFLIFYSNSKRKDSNTGVSMMGVVQSCAGFFFVLLMAHIDLRKRIASPDITYLETFYFTMYVMIGLLAINVVAFTKTKDSSFLHYEDNLLVKLAYWPFLLGSWLIITLSRFYN</sequence>
<keyword evidence="1" id="KW-1133">Transmembrane helix</keyword>
<feature type="transmembrane region" description="Helical" evidence="1">
    <location>
        <begin position="339"/>
        <end position="360"/>
    </location>
</feature>
<dbReference type="CDD" id="cd12913">
    <property type="entry name" value="PDC1_MCP_like"/>
    <property type="match status" value="1"/>
</dbReference>
<accession>A0ABY6D271</accession>
<evidence type="ECO:0000313" key="3">
    <source>
        <dbReference type="Proteomes" id="UP001062165"/>
    </source>
</evidence>